<feature type="compositionally biased region" description="Basic and acidic residues" evidence="1">
    <location>
        <begin position="144"/>
        <end position="153"/>
    </location>
</feature>
<dbReference type="PROSITE" id="PS51029">
    <property type="entry name" value="MADF"/>
    <property type="match status" value="1"/>
</dbReference>
<feature type="compositionally biased region" description="Polar residues" evidence="1">
    <location>
        <begin position="131"/>
        <end position="143"/>
    </location>
</feature>
<dbReference type="PANTHER" id="PTHR21505">
    <property type="entry name" value="MADF DOMAIN-CONTAINING PROTEIN-RELATED"/>
    <property type="match status" value="1"/>
</dbReference>
<keyword evidence="4" id="KW-1185">Reference proteome</keyword>
<feature type="compositionally biased region" description="Low complexity" evidence="1">
    <location>
        <begin position="154"/>
        <end position="171"/>
    </location>
</feature>
<evidence type="ECO:0000313" key="3">
    <source>
        <dbReference type="EMBL" id="VDK66932.1"/>
    </source>
</evidence>
<dbReference type="PANTHER" id="PTHR21505:SF8">
    <property type="entry name" value="DPT-YFP REPRESSOR BY OVEREXPRESSION, ISOFORM D-RELATED"/>
    <property type="match status" value="1"/>
</dbReference>
<proteinExistence type="predicted"/>
<reference evidence="3 4" key="2">
    <citation type="submission" date="2018-11" db="EMBL/GenBank/DDBJ databases">
        <authorList>
            <consortium name="Pathogen Informatics"/>
        </authorList>
    </citation>
    <scope>NUCLEOTIDE SEQUENCE [LARGE SCALE GENOMIC DNA]</scope>
</reference>
<protein>
    <submittedName>
        <fullName evidence="5">MADF domain-containing protein</fullName>
    </submittedName>
</protein>
<evidence type="ECO:0000313" key="5">
    <source>
        <dbReference type="WBParaSite" id="ASIM_0001959501-mRNA-1"/>
    </source>
</evidence>
<dbReference type="InterPro" id="IPR006578">
    <property type="entry name" value="MADF-dom"/>
</dbReference>
<feature type="domain" description="MADF" evidence="2">
    <location>
        <begin position="4"/>
        <end position="89"/>
    </location>
</feature>
<dbReference type="AlphaFoldDB" id="A0A0M3KF36"/>
<reference evidence="5" key="1">
    <citation type="submission" date="2017-02" db="UniProtKB">
        <authorList>
            <consortium name="WormBaseParasite"/>
        </authorList>
    </citation>
    <scope>IDENTIFICATION</scope>
</reference>
<evidence type="ECO:0000313" key="4">
    <source>
        <dbReference type="Proteomes" id="UP000267096"/>
    </source>
</evidence>
<gene>
    <name evidence="3" type="ORF">ASIM_LOCUS18984</name>
</gene>
<evidence type="ECO:0000256" key="1">
    <source>
        <dbReference type="SAM" id="MobiDB-lite"/>
    </source>
</evidence>
<dbReference type="Pfam" id="PF10545">
    <property type="entry name" value="MADF_DNA_bdg"/>
    <property type="match status" value="1"/>
</dbReference>
<dbReference type="EMBL" id="UYRR01036407">
    <property type="protein sequence ID" value="VDK66932.1"/>
    <property type="molecule type" value="Genomic_DNA"/>
</dbReference>
<dbReference type="Proteomes" id="UP000267096">
    <property type="component" value="Unassembled WGS sequence"/>
</dbReference>
<sequence>MKETLIREFCQSECLWNPKDKNYRCHRWKKVIMSQIARKMSIIYAVRVTENELLRQWNMLRDQFRRAKRTGKDQWRFYDHLLFLDSVDFNKDSTYWTDNNTTTVTATISTLPLASALESLQSSSSVPIENMSESIEHQSTPEMDSQRESDDKNTVASVSSSGENSTTSNSNCYSIDRKRHLNSSSIVRPSSATNLDLIDIDLIPSSSKRVINYDHINSCNVNNTNNTSNNSNNSSNGCTGNHLIPQQFILPKVQSDDQFTHFARTIESKLRLVYQMSPADGIRLQKKISDLIFEKEMEFIEKSTAITGVVHNLFS</sequence>
<evidence type="ECO:0000259" key="2">
    <source>
        <dbReference type="PROSITE" id="PS51029"/>
    </source>
</evidence>
<dbReference type="OrthoDB" id="5984255at2759"/>
<accession>A0A0M3KF36</accession>
<feature type="region of interest" description="Disordered" evidence="1">
    <location>
        <begin position="127"/>
        <end position="173"/>
    </location>
</feature>
<name>A0A0M3KF36_ANISI</name>
<dbReference type="SMART" id="SM00595">
    <property type="entry name" value="MADF"/>
    <property type="match status" value="1"/>
</dbReference>
<dbReference type="WBParaSite" id="ASIM_0001959501-mRNA-1">
    <property type="protein sequence ID" value="ASIM_0001959501-mRNA-1"/>
    <property type="gene ID" value="ASIM_0001959501"/>
</dbReference>
<organism evidence="5">
    <name type="scientific">Anisakis simplex</name>
    <name type="common">Herring worm</name>
    <dbReference type="NCBI Taxonomy" id="6269"/>
    <lineage>
        <taxon>Eukaryota</taxon>
        <taxon>Metazoa</taxon>
        <taxon>Ecdysozoa</taxon>
        <taxon>Nematoda</taxon>
        <taxon>Chromadorea</taxon>
        <taxon>Rhabditida</taxon>
        <taxon>Spirurina</taxon>
        <taxon>Ascaridomorpha</taxon>
        <taxon>Ascaridoidea</taxon>
        <taxon>Anisakidae</taxon>
        <taxon>Anisakis</taxon>
        <taxon>Anisakis simplex complex</taxon>
    </lineage>
</organism>